<dbReference type="Gene3D" id="2.60.20.10">
    <property type="entry name" value="Crystallins"/>
    <property type="match status" value="2"/>
</dbReference>
<evidence type="ECO:0000256" key="2">
    <source>
        <dbReference type="ARBA" id="ARBA00022737"/>
    </source>
</evidence>
<keyword evidence="5" id="KW-1185">Reference proteome</keyword>
<gene>
    <name evidence="4" type="ORF">ERL59_18935</name>
</gene>
<organism evidence="4 5">
    <name type="scientific">Chengkuizengella marina</name>
    <dbReference type="NCBI Taxonomy" id="2507566"/>
    <lineage>
        <taxon>Bacteria</taxon>
        <taxon>Bacillati</taxon>
        <taxon>Bacillota</taxon>
        <taxon>Bacilli</taxon>
        <taxon>Bacillales</taxon>
        <taxon>Paenibacillaceae</taxon>
        <taxon>Chengkuizengella</taxon>
    </lineage>
</organism>
<feature type="domain" description="Beta/gamma crystallin 'Greek key'" evidence="3">
    <location>
        <begin position="272"/>
        <end position="360"/>
    </location>
</feature>
<evidence type="ECO:0000256" key="1">
    <source>
        <dbReference type="ARBA" id="ARBA00009646"/>
    </source>
</evidence>
<protein>
    <recommendedName>
        <fullName evidence="3">Beta/gamma crystallin 'Greek key' domain-containing protein</fullName>
    </recommendedName>
</protein>
<dbReference type="AlphaFoldDB" id="A0A6N9Q829"/>
<dbReference type="SUPFAM" id="SSF49695">
    <property type="entry name" value="gamma-Crystallin-like"/>
    <property type="match status" value="2"/>
</dbReference>
<accession>A0A6N9Q829</accession>
<comment type="caution">
    <text evidence="4">The sequence shown here is derived from an EMBL/GenBank/DDBJ whole genome shotgun (WGS) entry which is preliminary data.</text>
</comment>
<dbReference type="InterPro" id="IPR001064">
    <property type="entry name" value="Beta/gamma_crystallin"/>
</dbReference>
<feature type="domain" description="Beta/gamma crystallin 'Greek key'" evidence="3">
    <location>
        <begin position="185"/>
        <end position="268"/>
    </location>
</feature>
<dbReference type="Proteomes" id="UP000448943">
    <property type="component" value="Unassembled WGS sequence"/>
</dbReference>
<name>A0A6N9Q829_9BACL</name>
<evidence type="ECO:0000313" key="5">
    <source>
        <dbReference type="Proteomes" id="UP000448943"/>
    </source>
</evidence>
<dbReference type="InterPro" id="IPR011024">
    <property type="entry name" value="G_crystallin-like"/>
</dbReference>
<keyword evidence="2" id="KW-0677">Repeat</keyword>
<comment type="similarity">
    <text evidence="1">Belongs to the beta/gamma-crystallin family.</text>
</comment>
<dbReference type="SMART" id="SM00247">
    <property type="entry name" value="XTALbg"/>
    <property type="match status" value="2"/>
</dbReference>
<dbReference type="EMBL" id="SIJB01000054">
    <property type="protein sequence ID" value="NBI31027.1"/>
    <property type="molecule type" value="Genomic_DNA"/>
</dbReference>
<evidence type="ECO:0000313" key="4">
    <source>
        <dbReference type="EMBL" id="NBI31027.1"/>
    </source>
</evidence>
<sequence length="453" mass="49992">MTDNQMPAGESTYYILYIGNPATGGIEVGKFVGKTNAINISPELYDILKDNTDEEFYVVKEVLYNDDILRSSAVRMPGQHFTVTETAFLFSEAGFNGDCVTVNKGAWSGQRVDLNQTGYEFDNKLSSMLVQGNVYVSLFADSNSIKNAQRVFTDENGFAHIRDFNEMIIGPNTVSSVTVDEKEEGIYMFQGPDFTGYKARLIGAGVSSHNGGHWTNENSLSSVKIVGPYAVALYDNQNYSGQHILIKEDYGNGNLGSMDNKTSSYRMIYGEGVWLFDGINFTGSHQRFTTNSIFNCNWTPDCGFANDTLSSVLVIGDYGIGMFLHSNYRGFMYPTRHHISNMENSSSLLGDNSMSSFRVFPKGVYLGENNHLIPGGTEKIVTTPGEYRTIEHLGIKDNTLSAMFVIGDYNVTLFSDLIFKGGKTEAGDGWYDGHLGNQVVGENNASSIIIEEN</sequence>
<evidence type="ECO:0000259" key="3">
    <source>
        <dbReference type="SMART" id="SM00247"/>
    </source>
</evidence>
<reference evidence="4 5" key="1">
    <citation type="submission" date="2019-01" db="EMBL/GenBank/DDBJ databases">
        <title>Chengkuizengella sp. nov., isolated from deep-sea sediment of East Pacific Ocean.</title>
        <authorList>
            <person name="Yang J."/>
            <person name="Lai Q."/>
            <person name="Shao Z."/>
        </authorList>
    </citation>
    <scope>NUCLEOTIDE SEQUENCE [LARGE SCALE GENOMIC DNA]</scope>
    <source>
        <strain evidence="4 5">YPA3-1-1</strain>
    </source>
</reference>
<proteinExistence type="inferred from homology"/>